<evidence type="ECO:0000313" key="3">
    <source>
        <dbReference type="Proteomes" id="UP001652542"/>
    </source>
</evidence>
<dbReference type="GO" id="GO:0032259">
    <property type="term" value="P:methylation"/>
    <property type="evidence" value="ECO:0007669"/>
    <property type="project" value="UniProtKB-KW"/>
</dbReference>
<keyword evidence="2" id="KW-0489">Methyltransferase</keyword>
<sequence length="267" mass="28881">MNDTVSEAELAAGRGYERLFVPALFGPWTKHVIAAADIQKGSRVLDIACGTGILARDARSAIGETGRVTGLDPAPGMIATAQEIAPDMEWVRGSAEDLEFEDATFDRVLCQFGMMFFQHPQKAVKEMYRVMAPGGRLAVAVWNSIVNNPAYEDIIDVLDEQVGIAAGDALRLPFSMGDASEVTKLLDNSGFSDIAADTRTEQANFPSARAMVEAELRGWLPLFDINLDEEEIAEVLTRSDILLAKYATPSGEAVFPTSAHVVTASKR</sequence>
<keyword evidence="3" id="KW-1185">Reference proteome</keyword>
<proteinExistence type="predicted"/>
<reference evidence="2 3" key="1">
    <citation type="submission" date="2022-10" db="EMBL/GenBank/DDBJ databases">
        <title>Defluviimonas sp. nov., isolated from ocean surface water.</title>
        <authorList>
            <person name="He W."/>
            <person name="Wang L."/>
            <person name="Zhang D.-F."/>
        </authorList>
    </citation>
    <scope>NUCLEOTIDE SEQUENCE [LARGE SCALE GENOMIC DNA]</scope>
    <source>
        <strain evidence="2 3">WL0002</strain>
    </source>
</reference>
<dbReference type="RefSeq" id="WP_263733258.1">
    <property type="nucleotide sequence ID" value="NZ_JAOWKY010000001.1"/>
</dbReference>
<gene>
    <name evidence="2" type="ORF">OEW28_03120</name>
</gene>
<dbReference type="PANTHER" id="PTHR43591:SF24">
    <property type="entry name" value="2-METHOXY-6-POLYPRENYL-1,4-BENZOQUINOL METHYLASE, MITOCHONDRIAL"/>
    <property type="match status" value="1"/>
</dbReference>
<dbReference type="CDD" id="cd02440">
    <property type="entry name" value="AdoMet_MTases"/>
    <property type="match status" value="1"/>
</dbReference>
<keyword evidence="2" id="KW-0808">Transferase</keyword>
<protein>
    <submittedName>
        <fullName evidence="2">Methyltransferase domain-containing protein</fullName>
    </submittedName>
</protein>
<evidence type="ECO:0000259" key="1">
    <source>
        <dbReference type="Pfam" id="PF13649"/>
    </source>
</evidence>
<accession>A0ABT2ZA12</accession>
<dbReference type="InterPro" id="IPR041698">
    <property type="entry name" value="Methyltransf_25"/>
</dbReference>
<dbReference type="PANTHER" id="PTHR43591">
    <property type="entry name" value="METHYLTRANSFERASE"/>
    <property type="match status" value="1"/>
</dbReference>
<evidence type="ECO:0000313" key="2">
    <source>
        <dbReference type="EMBL" id="MCV2867616.1"/>
    </source>
</evidence>
<dbReference type="GO" id="GO:0008168">
    <property type="term" value="F:methyltransferase activity"/>
    <property type="evidence" value="ECO:0007669"/>
    <property type="project" value="UniProtKB-KW"/>
</dbReference>
<dbReference type="Gene3D" id="3.40.50.150">
    <property type="entry name" value="Vaccinia Virus protein VP39"/>
    <property type="match status" value="1"/>
</dbReference>
<dbReference type="Proteomes" id="UP001652542">
    <property type="component" value="Unassembled WGS sequence"/>
</dbReference>
<comment type="caution">
    <text evidence="2">The sequence shown here is derived from an EMBL/GenBank/DDBJ whole genome shotgun (WGS) entry which is preliminary data.</text>
</comment>
<dbReference type="SUPFAM" id="SSF53335">
    <property type="entry name" value="S-adenosyl-L-methionine-dependent methyltransferases"/>
    <property type="match status" value="1"/>
</dbReference>
<dbReference type="EMBL" id="JAOWKY010000001">
    <property type="protein sequence ID" value="MCV2867616.1"/>
    <property type="molecule type" value="Genomic_DNA"/>
</dbReference>
<dbReference type="InterPro" id="IPR029063">
    <property type="entry name" value="SAM-dependent_MTases_sf"/>
</dbReference>
<dbReference type="Pfam" id="PF13649">
    <property type="entry name" value="Methyltransf_25"/>
    <property type="match status" value="1"/>
</dbReference>
<name>A0ABT2ZA12_9RHOB</name>
<feature type="domain" description="Methyltransferase" evidence="1">
    <location>
        <begin position="44"/>
        <end position="135"/>
    </location>
</feature>
<organism evidence="2 3">
    <name type="scientific">Albidovulum marisflavi</name>
    <dbReference type="NCBI Taxonomy" id="2984159"/>
    <lineage>
        <taxon>Bacteria</taxon>
        <taxon>Pseudomonadati</taxon>
        <taxon>Pseudomonadota</taxon>
        <taxon>Alphaproteobacteria</taxon>
        <taxon>Rhodobacterales</taxon>
        <taxon>Paracoccaceae</taxon>
        <taxon>Albidovulum</taxon>
    </lineage>
</organism>